<evidence type="ECO:0000256" key="4">
    <source>
        <dbReference type="ARBA" id="ARBA00022679"/>
    </source>
</evidence>
<dbReference type="SUPFAM" id="SSF55874">
    <property type="entry name" value="ATPase domain of HSP90 chaperone/DNA topoisomerase II/histidine kinase"/>
    <property type="match status" value="1"/>
</dbReference>
<evidence type="ECO:0000256" key="6">
    <source>
        <dbReference type="ARBA" id="ARBA00022777"/>
    </source>
</evidence>
<feature type="region of interest" description="Disordered" evidence="10">
    <location>
        <begin position="1"/>
        <end position="28"/>
    </location>
</feature>
<keyword evidence="11" id="KW-0812">Transmembrane</keyword>
<evidence type="ECO:0000256" key="11">
    <source>
        <dbReference type="SAM" id="Phobius"/>
    </source>
</evidence>
<evidence type="ECO:0000256" key="2">
    <source>
        <dbReference type="ARBA" id="ARBA00012438"/>
    </source>
</evidence>
<evidence type="ECO:0000256" key="7">
    <source>
        <dbReference type="ARBA" id="ARBA00022840"/>
    </source>
</evidence>
<evidence type="ECO:0000256" key="5">
    <source>
        <dbReference type="ARBA" id="ARBA00022741"/>
    </source>
</evidence>
<dbReference type="GO" id="GO:0016020">
    <property type="term" value="C:membrane"/>
    <property type="evidence" value="ECO:0007669"/>
    <property type="project" value="InterPro"/>
</dbReference>
<organism evidence="13 14">
    <name type="scientific">Candidatus Agrococcus pullicola</name>
    <dbReference type="NCBI Taxonomy" id="2838429"/>
    <lineage>
        <taxon>Bacteria</taxon>
        <taxon>Bacillati</taxon>
        <taxon>Actinomycetota</taxon>
        <taxon>Actinomycetes</taxon>
        <taxon>Micrococcales</taxon>
        <taxon>Microbacteriaceae</taxon>
        <taxon>Agrococcus</taxon>
    </lineage>
</organism>
<evidence type="ECO:0000256" key="8">
    <source>
        <dbReference type="ARBA" id="ARBA00023012"/>
    </source>
</evidence>
<feature type="coiled-coil region" evidence="9">
    <location>
        <begin position="177"/>
        <end position="215"/>
    </location>
</feature>
<evidence type="ECO:0000256" key="1">
    <source>
        <dbReference type="ARBA" id="ARBA00000085"/>
    </source>
</evidence>
<protein>
    <recommendedName>
        <fullName evidence="2">histidine kinase</fullName>
        <ecNumber evidence="2">2.7.13.3</ecNumber>
    </recommendedName>
</protein>
<dbReference type="GO" id="GO:0000155">
    <property type="term" value="F:phosphorelay sensor kinase activity"/>
    <property type="evidence" value="ECO:0007669"/>
    <property type="project" value="InterPro"/>
</dbReference>
<dbReference type="GO" id="GO:0005524">
    <property type="term" value="F:ATP binding"/>
    <property type="evidence" value="ECO:0007669"/>
    <property type="project" value="UniProtKB-KW"/>
</dbReference>
<keyword evidence="5" id="KW-0547">Nucleotide-binding</keyword>
<dbReference type="AlphaFoldDB" id="A0A9D1YY78"/>
<evidence type="ECO:0000256" key="10">
    <source>
        <dbReference type="SAM" id="MobiDB-lite"/>
    </source>
</evidence>
<dbReference type="CDD" id="cd16917">
    <property type="entry name" value="HATPase_UhpB-NarQ-NarX-like"/>
    <property type="match status" value="1"/>
</dbReference>
<dbReference type="Gene3D" id="1.20.5.1930">
    <property type="match status" value="1"/>
</dbReference>
<name>A0A9D1YY78_9MICO</name>
<dbReference type="InterPro" id="IPR011712">
    <property type="entry name" value="Sig_transdc_His_kin_sub3_dim/P"/>
</dbReference>
<evidence type="ECO:0000313" key="13">
    <source>
        <dbReference type="EMBL" id="HIY67290.1"/>
    </source>
</evidence>
<dbReference type="EC" id="2.7.13.3" evidence="2"/>
<reference evidence="13" key="2">
    <citation type="submission" date="2021-04" db="EMBL/GenBank/DDBJ databases">
        <authorList>
            <person name="Gilroy R."/>
        </authorList>
    </citation>
    <scope>NUCLEOTIDE SEQUENCE</scope>
    <source>
        <strain evidence="13">ChiGjej1B1-98</strain>
    </source>
</reference>
<feature type="transmembrane region" description="Helical" evidence="11">
    <location>
        <begin position="88"/>
        <end position="106"/>
    </location>
</feature>
<gene>
    <name evidence="13" type="ORF">H9830_13555</name>
</gene>
<dbReference type="EMBL" id="DXDC01000410">
    <property type="protein sequence ID" value="HIY67290.1"/>
    <property type="molecule type" value="Genomic_DNA"/>
</dbReference>
<keyword evidence="4" id="KW-0808">Transferase</keyword>
<evidence type="ECO:0000313" key="14">
    <source>
        <dbReference type="Proteomes" id="UP000824005"/>
    </source>
</evidence>
<feature type="transmembrane region" description="Helical" evidence="11">
    <location>
        <begin position="57"/>
        <end position="76"/>
    </location>
</feature>
<reference evidence="13" key="1">
    <citation type="journal article" date="2021" name="PeerJ">
        <title>Extensive microbial diversity within the chicken gut microbiome revealed by metagenomics and culture.</title>
        <authorList>
            <person name="Gilroy R."/>
            <person name="Ravi A."/>
            <person name="Getino M."/>
            <person name="Pursley I."/>
            <person name="Horton D.L."/>
            <person name="Alikhan N.F."/>
            <person name="Baker D."/>
            <person name="Gharbi K."/>
            <person name="Hall N."/>
            <person name="Watson M."/>
            <person name="Adriaenssens E.M."/>
            <person name="Foster-Nyarko E."/>
            <person name="Jarju S."/>
            <person name="Secka A."/>
            <person name="Antonio M."/>
            <person name="Oren A."/>
            <person name="Chaudhuri R.R."/>
            <person name="La Ragione R."/>
            <person name="Hildebrand F."/>
            <person name="Pallen M.J."/>
        </authorList>
    </citation>
    <scope>NUCLEOTIDE SEQUENCE</scope>
    <source>
        <strain evidence="13">ChiGjej1B1-98</strain>
    </source>
</reference>
<feature type="compositionally biased region" description="Low complexity" evidence="10">
    <location>
        <begin position="10"/>
        <end position="20"/>
    </location>
</feature>
<evidence type="ECO:0000256" key="9">
    <source>
        <dbReference type="SAM" id="Coils"/>
    </source>
</evidence>
<dbReference type="InterPro" id="IPR036890">
    <property type="entry name" value="HATPase_C_sf"/>
</dbReference>
<feature type="domain" description="Signal transduction histidine kinase subgroup 3 dimerisation and phosphoacceptor" evidence="12">
    <location>
        <begin position="213"/>
        <end position="278"/>
    </location>
</feature>
<dbReference type="InterPro" id="IPR050482">
    <property type="entry name" value="Sensor_HK_TwoCompSys"/>
</dbReference>
<evidence type="ECO:0000256" key="3">
    <source>
        <dbReference type="ARBA" id="ARBA00022553"/>
    </source>
</evidence>
<feature type="transmembrane region" description="Helical" evidence="11">
    <location>
        <begin position="153"/>
        <end position="174"/>
    </location>
</feature>
<keyword evidence="9" id="KW-0175">Coiled coil</keyword>
<dbReference type="PANTHER" id="PTHR24421:SF10">
    <property type="entry name" value="NITRATE_NITRITE SENSOR PROTEIN NARQ"/>
    <property type="match status" value="1"/>
</dbReference>
<accession>A0A9D1YY78</accession>
<dbReference type="Pfam" id="PF07730">
    <property type="entry name" value="HisKA_3"/>
    <property type="match status" value="1"/>
</dbReference>
<dbReference type="Proteomes" id="UP000824005">
    <property type="component" value="Unassembled WGS sequence"/>
</dbReference>
<dbReference type="PANTHER" id="PTHR24421">
    <property type="entry name" value="NITRATE/NITRITE SENSOR PROTEIN NARX-RELATED"/>
    <property type="match status" value="1"/>
</dbReference>
<comment type="caution">
    <text evidence="13">The sequence shown here is derived from an EMBL/GenBank/DDBJ whole genome shotgun (WGS) entry which is preliminary data.</text>
</comment>
<keyword evidence="11" id="KW-1133">Transmembrane helix</keyword>
<keyword evidence="6" id="KW-0418">Kinase</keyword>
<dbReference type="Gene3D" id="3.30.565.10">
    <property type="entry name" value="Histidine kinase-like ATPase, C-terminal domain"/>
    <property type="match status" value="1"/>
</dbReference>
<keyword evidence="3" id="KW-0597">Phosphoprotein</keyword>
<keyword evidence="11" id="KW-0472">Membrane</keyword>
<sequence length="408" mass="43419">MAQQRETNVRTADTAAAEPRAAQEPDRSVSDSALRIGLTLTLVMYFSTFLMHDDPRVYLPGLAVGIAFGPLCFWWLRRFHAGKSSRVLAAAIATLAVAGFILANSITSVGIVWAALLALCFEFAPLISGVLAVLLGGFTFTTHLASGSHLARALGEAAGAVFIFGLGIYLALLLKRITATEQERRATLADLEIANRELRQRLAAEQDLVVAEERARVAAALHDGLGHRLTSIGMSLDFSSRMVEVDPVRAREEILGARATASEALNEMRRVVRAMHPVSTDTEDPLGSLRAIAESFHSTGLELDFVRSGSGKPTRDAGLLMVRFVQEALTNVVRHSGATFARLRVEIDGGDVTVALEDNGRGGEAETGYGIPSLTERAAALGGTVTATPYGGIDGGFGLELRLPGVIS</sequence>
<feature type="transmembrane region" description="Helical" evidence="11">
    <location>
        <begin position="112"/>
        <end position="141"/>
    </location>
</feature>
<keyword evidence="8" id="KW-0902">Two-component regulatory system</keyword>
<comment type="catalytic activity">
    <reaction evidence="1">
        <text>ATP + protein L-histidine = ADP + protein N-phospho-L-histidine.</text>
        <dbReference type="EC" id="2.7.13.3"/>
    </reaction>
</comment>
<dbReference type="GO" id="GO:0046983">
    <property type="term" value="F:protein dimerization activity"/>
    <property type="evidence" value="ECO:0007669"/>
    <property type="project" value="InterPro"/>
</dbReference>
<proteinExistence type="predicted"/>
<keyword evidence="7" id="KW-0067">ATP-binding</keyword>
<evidence type="ECO:0000259" key="12">
    <source>
        <dbReference type="Pfam" id="PF07730"/>
    </source>
</evidence>